<evidence type="ECO:0000313" key="16">
    <source>
        <dbReference type="Proteomes" id="UP000001997"/>
    </source>
</evidence>
<dbReference type="OrthoDB" id="430522at2759"/>
<reference evidence="15 16" key="1">
    <citation type="journal article" date="2009" name="Nature">
        <title>Evolution of pathogenicity and sexual reproduction in eight Candida genomes.</title>
        <authorList>
            <person name="Butler G."/>
            <person name="Rasmussen M.D."/>
            <person name="Lin M.F."/>
            <person name="Santos M.A."/>
            <person name="Sakthikumar S."/>
            <person name="Munro C.A."/>
            <person name="Rheinbay E."/>
            <person name="Grabherr M."/>
            <person name="Forche A."/>
            <person name="Reedy J.L."/>
            <person name="Agrafioti I."/>
            <person name="Arnaud M.B."/>
            <person name="Bates S."/>
            <person name="Brown A.J."/>
            <person name="Brunke S."/>
            <person name="Costanzo M.C."/>
            <person name="Fitzpatrick D.A."/>
            <person name="de Groot P.W."/>
            <person name="Harris D."/>
            <person name="Hoyer L.L."/>
            <person name="Hube B."/>
            <person name="Klis F.M."/>
            <person name="Kodira C."/>
            <person name="Lennard N."/>
            <person name="Logue M.E."/>
            <person name="Martin R."/>
            <person name="Neiman A.M."/>
            <person name="Nikolaou E."/>
            <person name="Quail M.A."/>
            <person name="Quinn J."/>
            <person name="Santos M.C."/>
            <person name="Schmitzberger F.F."/>
            <person name="Sherlock G."/>
            <person name="Shah P."/>
            <person name="Silverstein K.A."/>
            <person name="Skrzypek M.S."/>
            <person name="Soll D."/>
            <person name="Staggs R."/>
            <person name="Stansfield I."/>
            <person name="Stumpf M.P."/>
            <person name="Sudbery P.E."/>
            <person name="Srikantha T."/>
            <person name="Zeng Q."/>
            <person name="Berman J."/>
            <person name="Berriman M."/>
            <person name="Heitman J."/>
            <person name="Gow N.A."/>
            <person name="Lorenz M.C."/>
            <person name="Birren B.W."/>
            <person name="Kellis M."/>
            <person name="Cuomo C.A."/>
        </authorList>
    </citation>
    <scope>NUCLEOTIDE SEQUENCE [LARGE SCALE GENOMIC DNA]</scope>
    <source>
        <strain evidence="16">ATCC 6260 / CBS 566 / DSM 6381 / JCM 1539 / NBRC 10279 / NRRL Y-324</strain>
    </source>
</reference>
<dbReference type="GO" id="GO:0006415">
    <property type="term" value="P:translational termination"/>
    <property type="evidence" value="ECO:0007669"/>
    <property type="project" value="EnsemblFungi"/>
</dbReference>
<dbReference type="GO" id="GO:0019826">
    <property type="term" value="F:oxygen sensor activity"/>
    <property type="evidence" value="ECO:0007669"/>
    <property type="project" value="EnsemblFungi"/>
</dbReference>
<evidence type="ECO:0000256" key="3">
    <source>
        <dbReference type="ARBA" id="ARBA00007443"/>
    </source>
</evidence>
<dbReference type="FunCoup" id="A5DQ26">
    <property type="interactions" value="420"/>
</dbReference>
<dbReference type="PANTHER" id="PTHR12117:SF0">
    <property type="entry name" value="PROLYL 3-HYDROXYLASE OGFOD1"/>
    <property type="match status" value="1"/>
</dbReference>
<comment type="cofactor">
    <cofactor evidence="1">
        <name>L-ascorbate</name>
        <dbReference type="ChEBI" id="CHEBI:38290"/>
    </cofactor>
</comment>
<feature type="domain" description="Fe2OG dioxygenase" evidence="14">
    <location>
        <begin position="192"/>
        <end position="298"/>
    </location>
</feature>
<dbReference type="InterPro" id="IPR019601">
    <property type="entry name" value="Oxoglutarate/Fe-dep_Oase_C"/>
</dbReference>
<evidence type="ECO:0000256" key="11">
    <source>
        <dbReference type="ARBA" id="ARBA00051966"/>
    </source>
</evidence>
<keyword evidence="4" id="KW-0479">Metal-binding</keyword>
<keyword evidence="8" id="KW-0408">Iron</keyword>
<dbReference type="InterPro" id="IPR005123">
    <property type="entry name" value="Oxoglu/Fe-dep_dioxygenase_dom"/>
</dbReference>
<dbReference type="Pfam" id="PF10637">
    <property type="entry name" value="Ofd1_CTDD"/>
    <property type="match status" value="1"/>
</dbReference>
<dbReference type="GO" id="GO:0031543">
    <property type="term" value="F:peptidyl-proline dioxygenase activity"/>
    <property type="evidence" value="ECO:0007669"/>
    <property type="project" value="EnsemblFungi"/>
</dbReference>
<dbReference type="GO" id="GO:0071456">
    <property type="term" value="P:cellular response to hypoxia"/>
    <property type="evidence" value="ECO:0007669"/>
    <property type="project" value="EnsemblFungi"/>
</dbReference>
<protein>
    <recommendedName>
        <fullName evidence="12">uS12 prolyl 3,4-dihydroxylase</fullName>
    </recommendedName>
</protein>
<proteinExistence type="inferred from homology"/>
<evidence type="ECO:0000256" key="13">
    <source>
        <dbReference type="SAM" id="MobiDB-lite"/>
    </source>
</evidence>
<gene>
    <name evidence="15" type="ORF">PGUG_05377</name>
</gene>
<dbReference type="OMA" id="GWYHIPQ"/>
<dbReference type="InParanoid" id="A5DQ26"/>
<evidence type="ECO:0000256" key="10">
    <source>
        <dbReference type="ARBA" id="ARBA00047444"/>
    </source>
</evidence>
<dbReference type="Pfam" id="PF13661">
    <property type="entry name" value="2OG-FeII_Oxy_4"/>
    <property type="match status" value="1"/>
</dbReference>
<dbReference type="eggNOG" id="KOG3844">
    <property type="taxonomic scope" value="Eukaryota"/>
</dbReference>
<evidence type="ECO:0000256" key="9">
    <source>
        <dbReference type="ARBA" id="ARBA00023242"/>
    </source>
</evidence>
<dbReference type="GO" id="GO:0032436">
    <property type="term" value="P:positive regulation of proteasomal ubiquitin-dependent protein catabolic process"/>
    <property type="evidence" value="ECO:0007669"/>
    <property type="project" value="EnsemblFungi"/>
</dbReference>
<comment type="subcellular location">
    <subcellularLocation>
        <location evidence="2">Nucleus</location>
    </subcellularLocation>
</comment>
<keyword evidence="6" id="KW-0223">Dioxygenase</keyword>
<evidence type="ECO:0000256" key="12">
    <source>
        <dbReference type="ARBA" id="ARBA00081607"/>
    </source>
</evidence>
<dbReference type="GO" id="GO:0008143">
    <property type="term" value="F:poly(A) binding"/>
    <property type="evidence" value="ECO:0007669"/>
    <property type="project" value="EnsemblFungi"/>
</dbReference>
<evidence type="ECO:0000256" key="7">
    <source>
        <dbReference type="ARBA" id="ARBA00023002"/>
    </source>
</evidence>
<dbReference type="GeneID" id="5124291"/>
<dbReference type="Proteomes" id="UP000001997">
    <property type="component" value="Unassembled WGS sequence"/>
</dbReference>
<dbReference type="GO" id="GO:0008198">
    <property type="term" value="F:ferrous iron binding"/>
    <property type="evidence" value="ECO:0007669"/>
    <property type="project" value="EnsemblFungi"/>
</dbReference>
<dbReference type="RefSeq" id="XP_001482357.2">
    <property type="nucleotide sequence ID" value="XM_001482307.1"/>
</dbReference>
<keyword evidence="9" id="KW-0539">Nucleus</keyword>
<dbReference type="PROSITE" id="PS51471">
    <property type="entry name" value="FE2OG_OXY"/>
    <property type="match status" value="1"/>
</dbReference>
<comment type="catalytic activity">
    <reaction evidence="11">
        <text>[ribosomal protein uS12]-(3S)-3-hydroxy-L-proline + 2-oxoglutarate + O2 = [ribosomal protein uS12]-(3S)-3,4-dihydroxy-L-proline + succinate + CO2</text>
        <dbReference type="Rhea" id="RHEA:54160"/>
        <dbReference type="Rhea" id="RHEA-COMP:13817"/>
        <dbReference type="Rhea" id="RHEA-COMP:13818"/>
        <dbReference type="ChEBI" id="CHEBI:15379"/>
        <dbReference type="ChEBI" id="CHEBI:16526"/>
        <dbReference type="ChEBI" id="CHEBI:16810"/>
        <dbReference type="ChEBI" id="CHEBI:30031"/>
        <dbReference type="ChEBI" id="CHEBI:85428"/>
        <dbReference type="ChEBI" id="CHEBI:138052"/>
    </reaction>
</comment>
<keyword evidence="5" id="KW-0847">Vitamin C</keyword>
<dbReference type="InterPro" id="IPR039558">
    <property type="entry name" value="TPA1/OFD1_N"/>
</dbReference>
<dbReference type="GO" id="GO:0005634">
    <property type="term" value="C:nucleus"/>
    <property type="evidence" value="ECO:0007669"/>
    <property type="project" value="UniProtKB-SubCell"/>
</dbReference>
<dbReference type="SMART" id="SM00702">
    <property type="entry name" value="P4Hc"/>
    <property type="match status" value="1"/>
</dbReference>
<sequence length="650" mass="73474">MGGSGGYIRLVSQSENSGAGIGAACAGSPNHLCSSTHRNGLIAVVRHQTMKRKTDSENGSAKRNHVDKPAEYTSSEIKEFFNQKLWDEKFQSQLESQVSSSQPYRWGTITDLMDPQLLKNVRNEVLSEIAFTKKETDIYKVFQSGDLANLSGLNWDDLSRLPSLYKLRAAIYSEEFRDMISGVTKCGKLSGLKTDMSINTYNKGCHLLTHDDVIGSRRLSFILYLPEPGKKWKPSYGGALRLFPAVVPNVPHTDYSAKLVPQFNQIAFFTVQPGLSFHDVEEVREDRQRLSIQGWFHIPQPGEPGYVKGEQEATEARSTLQQLQSKELQEYDFPKPVRNDFSPLEVETLLEKKTLSADETEYLSKFLNVEYLKPGNLERLQTTFLDESIVELTNIFNAEYAKVLHRSLRHTELETDTPQTSKDIQFPWKCAVPPHKQRYMYIDGTSTLDMSEKGVKFANAIGPSEAPNFSVTSQAHQLSDTDRKLCEISSFIKSRAFRKWLVQVTGLVPTSDQVLARRFRPGHDFILATTTEKDLARENELNLLLEATFNLTPTAANSKTWASGEFGGYELCMHNDDEQDEDDPAIYRGGNDDSSVLYTGQCQWNTLCLMLRDPTVLKFVKYVSVNAKGSRWDISCQWNVQGEEEAEEEN</sequence>
<evidence type="ECO:0000256" key="1">
    <source>
        <dbReference type="ARBA" id="ARBA00001961"/>
    </source>
</evidence>
<dbReference type="KEGG" id="pgu:PGUG_05377"/>
<dbReference type="InterPro" id="IPR006620">
    <property type="entry name" value="Pro_4_hyd_alph"/>
</dbReference>
<evidence type="ECO:0000256" key="2">
    <source>
        <dbReference type="ARBA" id="ARBA00004123"/>
    </source>
</evidence>
<feature type="region of interest" description="Disordered" evidence="13">
    <location>
        <begin position="50"/>
        <end position="69"/>
    </location>
</feature>
<dbReference type="GO" id="GO:2000639">
    <property type="term" value="P:negative regulation of SREBP signaling pathway"/>
    <property type="evidence" value="ECO:0007669"/>
    <property type="project" value="EnsemblFungi"/>
</dbReference>
<dbReference type="VEuPathDB" id="FungiDB:PGUG_05377"/>
<dbReference type="AlphaFoldDB" id="A5DQ26"/>
<comment type="similarity">
    <text evidence="3">Belongs to the TPA1 family.</text>
</comment>
<organism evidence="15 16">
    <name type="scientific">Meyerozyma guilliermondii (strain ATCC 6260 / CBS 566 / DSM 6381 / JCM 1539 / NBRC 10279 / NRRL Y-324)</name>
    <name type="common">Yeast</name>
    <name type="synonym">Candida guilliermondii</name>
    <dbReference type="NCBI Taxonomy" id="294746"/>
    <lineage>
        <taxon>Eukaryota</taxon>
        <taxon>Fungi</taxon>
        <taxon>Dikarya</taxon>
        <taxon>Ascomycota</taxon>
        <taxon>Saccharomycotina</taxon>
        <taxon>Pichiomycetes</taxon>
        <taxon>Debaryomycetaceae</taxon>
        <taxon>Meyerozyma</taxon>
    </lineage>
</organism>
<evidence type="ECO:0000256" key="5">
    <source>
        <dbReference type="ARBA" id="ARBA00022896"/>
    </source>
</evidence>
<keyword evidence="16" id="KW-1185">Reference proteome</keyword>
<evidence type="ECO:0000256" key="4">
    <source>
        <dbReference type="ARBA" id="ARBA00022723"/>
    </source>
</evidence>
<dbReference type="FunFam" id="2.60.120.620:FF:000014">
    <property type="entry name" value="Prolyl 3,4-dihydroxylase TPA1"/>
    <property type="match status" value="1"/>
</dbReference>
<evidence type="ECO:0000259" key="14">
    <source>
        <dbReference type="PROSITE" id="PS51471"/>
    </source>
</evidence>
<dbReference type="PANTHER" id="PTHR12117">
    <property type="entry name" value="HISTONE ACETYLTRANSFERASE COMPLEX"/>
    <property type="match status" value="1"/>
</dbReference>
<dbReference type="GO" id="GO:0000288">
    <property type="term" value="P:nuclear-transcribed mRNA catabolic process, deadenylation-dependent decay"/>
    <property type="evidence" value="ECO:0007669"/>
    <property type="project" value="EnsemblFungi"/>
</dbReference>
<dbReference type="Gene3D" id="3.60.130.20">
    <property type="entry name" value="Oxoglutarate/iron-dependent oxygenase, C-terminal degradation domain"/>
    <property type="match status" value="1"/>
</dbReference>
<dbReference type="InterPro" id="IPR043044">
    <property type="entry name" value="TPA1/Ofd1_C"/>
</dbReference>
<evidence type="ECO:0000256" key="6">
    <source>
        <dbReference type="ARBA" id="ARBA00022964"/>
    </source>
</evidence>
<dbReference type="GO" id="GO:0140311">
    <property type="term" value="F:protein sequestering activity"/>
    <property type="evidence" value="ECO:0007669"/>
    <property type="project" value="EnsemblFungi"/>
</dbReference>
<name>A5DQ26_PICGU</name>
<keyword evidence="7" id="KW-0560">Oxidoreductase</keyword>
<dbReference type="HOGENOM" id="CLU_017005_0_0_1"/>
<comment type="catalytic activity">
    <reaction evidence="10">
        <text>[ribosomal protein uS12]-L-proline + 2-oxoglutarate + O2 = [ribosomal protein uS12]-(3S)-3-hydroxy-L-proline + succinate + CO2</text>
        <dbReference type="Rhea" id="RHEA:54156"/>
        <dbReference type="Rhea" id="RHEA-COMP:13816"/>
        <dbReference type="Rhea" id="RHEA-COMP:13818"/>
        <dbReference type="ChEBI" id="CHEBI:15379"/>
        <dbReference type="ChEBI" id="CHEBI:16526"/>
        <dbReference type="ChEBI" id="CHEBI:16810"/>
        <dbReference type="ChEBI" id="CHEBI:30031"/>
        <dbReference type="ChEBI" id="CHEBI:50342"/>
        <dbReference type="ChEBI" id="CHEBI:85428"/>
    </reaction>
</comment>
<dbReference type="GO" id="GO:0005737">
    <property type="term" value="C:cytoplasm"/>
    <property type="evidence" value="ECO:0007669"/>
    <property type="project" value="TreeGrafter"/>
</dbReference>
<evidence type="ECO:0000256" key="8">
    <source>
        <dbReference type="ARBA" id="ARBA00023004"/>
    </source>
</evidence>
<dbReference type="Gene3D" id="2.60.120.620">
    <property type="entry name" value="q2cbj1_9rhob like domain"/>
    <property type="match status" value="1"/>
</dbReference>
<dbReference type="GO" id="GO:0006450">
    <property type="term" value="P:regulation of translational fidelity"/>
    <property type="evidence" value="ECO:0007669"/>
    <property type="project" value="EnsemblFungi"/>
</dbReference>
<dbReference type="STRING" id="294746.A5DQ26"/>
<dbReference type="GO" id="GO:0006449">
    <property type="term" value="P:regulation of translational termination"/>
    <property type="evidence" value="ECO:0007669"/>
    <property type="project" value="EnsemblFungi"/>
</dbReference>
<dbReference type="InterPro" id="IPR051842">
    <property type="entry name" value="uS12_prolyl_hydroxylase"/>
</dbReference>
<evidence type="ECO:0000313" key="15">
    <source>
        <dbReference type="EMBL" id="EDK41279.2"/>
    </source>
</evidence>
<dbReference type="EMBL" id="CH408161">
    <property type="protein sequence ID" value="EDK41279.2"/>
    <property type="molecule type" value="Genomic_DNA"/>
</dbReference>
<accession>A5DQ26</accession>
<dbReference type="GO" id="GO:0031418">
    <property type="term" value="F:L-ascorbic acid binding"/>
    <property type="evidence" value="ECO:0007669"/>
    <property type="project" value="UniProtKB-KW"/>
</dbReference>